<dbReference type="InterPro" id="IPR050250">
    <property type="entry name" value="Macrolide_Exporter_MacB"/>
</dbReference>
<feature type="transmembrane region" description="Helical" evidence="7">
    <location>
        <begin position="374"/>
        <end position="395"/>
    </location>
</feature>
<organism evidence="9 10">
    <name type="scientific">Kitasatospora kifunensis</name>
    <name type="common">Streptomyces kifunensis</name>
    <dbReference type="NCBI Taxonomy" id="58351"/>
    <lineage>
        <taxon>Bacteria</taxon>
        <taxon>Bacillati</taxon>
        <taxon>Actinomycetota</taxon>
        <taxon>Actinomycetes</taxon>
        <taxon>Kitasatosporales</taxon>
        <taxon>Streptomycetaceae</taxon>
        <taxon>Kitasatospora</taxon>
    </lineage>
</organism>
<comment type="similarity">
    <text evidence="6">Belongs to the ABC-4 integral membrane protein family.</text>
</comment>
<feature type="transmembrane region" description="Helical" evidence="7">
    <location>
        <begin position="785"/>
        <end position="808"/>
    </location>
</feature>
<comment type="caution">
    <text evidence="9">The sequence shown here is derived from an EMBL/GenBank/DDBJ whole genome shotgun (WGS) entry which is preliminary data.</text>
</comment>
<feature type="transmembrane region" description="Helical" evidence="7">
    <location>
        <begin position="828"/>
        <end position="846"/>
    </location>
</feature>
<dbReference type="RefSeq" id="WP_184939530.1">
    <property type="nucleotide sequence ID" value="NZ_JACHJV010000001.1"/>
</dbReference>
<dbReference type="EMBL" id="JACHJV010000001">
    <property type="protein sequence ID" value="MBB4926382.1"/>
    <property type="molecule type" value="Genomic_DNA"/>
</dbReference>
<keyword evidence="5 7" id="KW-0472">Membrane</keyword>
<gene>
    <name evidence="9" type="ORF">FHR34_005375</name>
</gene>
<accession>A0A7W7VX99</accession>
<reference evidence="9 10" key="1">
    <citation type="submission" date="2020-08" db="EMBL/GenBank/DDBJ databases">
        <title>Sequencing the genomes of 1000 actinobacteria strains.</title>
        <authorList>
            <person name="Klenk H.-P."/>
        </authorList>
    </citation>
    <scope>NUCLEOTIDE SEQUENCE [LARGE SCALE GENOMIC DNA]</scope>
    <source>
        <strain evidence="9 10">DSM 41654</strain>
    </source>
</reference>
<evidence type="ECO:0000313" key="9">
    <source>
        <dbReference type="EMBL" id="MBB4926382.1"/>
    </source>
</evidence>
<dbReference type="AlphaFoldDB" id="A0A7W7VX99"/>
<evidence type="ECO:0000256" key="1">
    <source>
        <dbReference type="ARBA" id="ARBA00004651"/>
    </source>
</evidence>
<evidence type="ECO:0000256" key="6">
    <source>
        <dbReference type="ARBA" id="ARBA00038076"/>
    </source>
</evidence>
<evidence type="ECO:0000313" key="10">
    <source>
        <dbReference type="Proteomes" id="UP000540506"/>
    </source>
</evidence>
<dbReference type="PANTHER" id="PTHR30572:SF4">
    <property type="entry name" value="ABC TRANSPORTER PERMEASE YTRF"/>
    <property type="match status" value="1"/>
</dbReference>
<sequence>MMNGLARAAVRFRPSSFVGSFVALLLASTVITACGLLLQTGVTVHLAPVRYANAPVVVAADPSAKITVHRGKGDTSTESTPLPDRARVDAALANRLAALPGVAAALPDLAFPVQATGAGAPVLTAHGFASAGLTVQGAQPGTNGAGGTDGGVLAEGRAPGVGEVVLDAATARAAHLAVGDRVTLTAPTGSGSYRIAGLADPRAGAASAWFTDALAGQLSGHPGRIDAIAVQPRPGVSAKELADQVRQAVGGQAKVFTGDARATIEQPLLLQSNVVLIALGANFGGIAAMTAIFVVMGTVALATNQRAREFALLRAIGATPRQIRRTIATEAMLLAPAAGVLGILPGLGLAHWWFAQLVSHDAVPPGLSLSVGPIPMLAATGTGLLSALLAGYLGARRPAKLRPSQALGESAVERARLGWFRTTIGTLALAGASVLAALTTGQSGLAAANTALGMVMCFLLAMGLLGPLVAHLATTVFGLPLRTRPAGAAGSLAADNSRANARRLASAITPIVMVTAFCGTLLVMGSSLKHVSAAQVRAGMVADQVIGSAGPGLPVDTAARAGQVPGVAQAVGVLQAGAVLRSGDTLNTASVLGVTGDPSKVLNLGVRDGSLSGLAPGSGTGSGTDVVAVDTIVADAMKVKVGDHLPMQLGDGTAVRPTVVAVYQRGLGLGELLLPHAALVGHVTTGYDSKVLVSDAPGADRAAVAAALARLGDGVPVTVTDAAGYVAAADHDQELSTWANTVMAGVLGGFAAVAAANTLVMTVLDRRREVGLLRLSGTTRRQVRGMFRWEALLVSGTGLLIGGAIAWATLVPITHGLTGSGPYVPLELALPVVGGVVLLSMAATALPGRALLREQPLAASAGRR</sequence>
<dbReference type="Pfam" id="PF02687">
    <property type="entry name" value="FtsX"/>
    <property type="match status" value="2"/>
</dbReference>
<feature type="transmembrane region" description="Helical" evidence="7">
    <location>
        <begin position="742"/>
        <end position="764"/>
    </location>
</feature>
<keyword evidence="2" id="KW-1003">Cell membrane</keyword>
<dbReference type="Proteomes" id="UP000540506">
    <property type="component" value="Unassembled WGS sequence"/>
</dbReference>
<feature type="transmembrane region" description="Helical" evidence="7">
    <location>
        <begin position="504"/>
        <end position="525"/>
    </location>
</feature>
<keyword evidence="10" id="KW-1185">Reference proteome</keyword>
<dbReference type="PANTHER" id="PTHR30572">
    <property type="entry name" value="MEMBRANE COMPONENT OF TRANSPORTER-RELATED"/>
    <property type="match status" value="1"/>
</dbReference>
<proteinExistence type="inferred from homology"/>
<evidence type="ECO:0000256" key="5">
    <source>
        <dbReference type="ARBA" id="ARBA00023136"/>
    </source>
</evidence>
<feature type="transmembrane region" description="Helical" evidence="7">
    <location>
        <begin position="274"/>
        <end position="302"/>
    </location>
</feature>
<feature type="transmembrane region" description="Helical" evidence="7">
    <location>
        <begin position="331"/>
        <end position="354"/>
    </location>
</feature>
<protein>
    <submittedName>
        <fullName evidence="9">Putative ABC transport system permease protein</fullName>
    </submittedName>
</protein>
<dbReference type="GO" id="GO:0005886">
    <property type="term" value="C:plasma membrane"/>
    <property type="evidence" value="ECO:0007669"/>
    <property type="project" value="UniProtKB-SubCell"/>
</dbReference>
<evidence type="ECO:0000256" key="7">
    <source>
        <dbReference type="SAM" id="Phobius"/>
    </source>
</evidence>
<feature type="domain" description="ABC3 transporter permease C-terminal" evidence="8">
    <location>
        <begin position="743"/>
        <end position="856"/>
    </location>
</feature>
<dbReference type="InterPro" id="IPR003838">
    <property type="entry name" value="ABC3_permease_C"/>
</dbReference>
<evidence type="ECO:0000256" key="4">
    <source>
        <dbReference type="ARBA" id="ARBA00022989"/>
    </source>
</evidence>
<keyword evidence="3 7" id="KW-0812">Transmembrane</keyword>
<comment type="subcellular location">
    <subcellularLocation>
        <location evidence="1">Cell membrane</location>
        <topology evidence="1">Multi-pass membrane protein</topology>
    </subcellularLocation>
</comment>
<evidence type="ECO:0000259" key="8">
    <source>
        <dbReference type="Pfam" id="PF02687"/>
    </source>
</evidence>
<dbReference type="PROSITE" id="PS51257">
    <property type="entry name" value="PROKAR_LIPOPROTEIN"/>
    <property type="match status" value="1"/>
</dbReference>
<dbReference type="GO" id="GO:0022857">
    <property type="term" value="F:transmembrane transporter activity"/>
    <property type="evidence" value="ECO:0007669"/>
    <property type="project" value="TreeGrafter"/>
</dbReference>
<feature type="domain" description="ABC3 transporter permease C-terminal" evidence="8">
    <location>
        <begin position="283"/>
        <end position="401"/>
    </location>
</feature>
<feature type="transmembrane region" description="Helical" evidence="7">
    <location>
        <begin position="451"/>
        <end position="474"/>
    </location>
</feature>
<name>A0A7W7VX99_KITKI</name>
<feature type="transmembrane region" description="Helical" evidence="7">
    <location>
        <begin position="419"/>
        <end position="439"/>
    </location>
</feature>
<evidence type="ECO:0000256" key="2">
    <source>
        <dbReference type="ARBA" id="ARBA00022475"/>
    </source>
</evidence>
<evidence type="ECO:0000256" key="3">
    <source>
        <dbReference type="ARBA" id="ARBA00022692"/>
    </source>
</evidence>
<keyword evidence="4 7" id="KW-1133">Transmembrane helix</keyword>